<proteinExistence type="predicted"/>
<feature type="transmembrane region" description="Helical" evidence="5">
    <location>
        <begin position="6"/>
        <end position="22"/>
    </location>
</feature>
<dbReference type="InterPro" id="IPR023352">
    <property type="entry name" value="MAPEG-like_dom_sf"/>
</dbReference>
<protein>
    <recommendedName>
        <fullName evidence="8">MAPEG family protein</fullName>
    </recommendedName>
</protein>
<dbReference type="EMBL" id="QRDP01000004">
    <property type="protein sequence ID" value="RED17438.1"/>
    <property type="molecule type" value="Genomic_DNA"/>
</dbReference>
<dbReference type="OrthoDB" id="7619858at2"/>
<evidence type="ECO:0000256" key="3">
    <source>
        <dbReference type="ARBA" id="ARBA00022989"/>
    </source>
</evidence>
<dbReference type="SUPFAM" id="SSF161084">
    <property type="entry name" value="MAPEG domain-like"/>
    <property type="match status" value="1"/>
</dbReference>
<evidence type="ECO:0008006" key="8">
    <source>
        <dbReference type="Google" id="ProtNLM"/>
    </source>
</evidence>
<evidence type="ECO:0000256" key="1">
    <source>
        <dbReference type="ARBA" id="ARBA00004370"/>
    </source>
</evidence>
<evidence type="ECO:0000313" key="7">
    <source>
        <dbReference type="Proteomes" id="UP000256310"/>
    </source>
</evidence>
<dbReference type="Pfam" id="PF01124">
    <property type="entry name" value="MAPEG"/>
    <property type="match status" value="1"/>
</dbReference>
<dbReference type="Gene3D" id="1.20.120.550">
    <property type="entry name" value="Membrane associated eicosanoid/glutathione metabolism-like domain"/>
    <property type="match status" value="1"/>
</dbReference>
<keyword evidence="7" id="KW-1185">Reference proteome</keyword>
<dbReference type="Proteomes" id="UP000256310">
    <property type="component" value="Unassembled WGS sequence"/>
</dbReference>
<sequence length="141" mass="15342">MKLEITLVVAAAAVLLNLWLSIRVGRVRLAEKVFVGDGGNEAVIRRMRAHANFIENAPFFLVLLAVIELASGSSIWLWGVSLLFVIARIAHAFGMDRDSKLRPFGVMMTMLILLGLALYALFIAYSGTVFTGTETTTSIAA</sequence>
<dbReference type="RefSeq" id="WP_116236709.1">
    <property type="nucleotide sequence ID" value="NZ_QRDP01000004.1"/>
</dbReference>
<organism evidence="6 7">
    <name type="scientific">Parasphingopyxis lamellibrachiae</name>
    <dbReference type="NCBI Taxonomy" id="680125"/>
    <lineage>
        <taxon>Bacteria</taxon>
        <taxon>Pseudomonadati</taxon>
        <taxon>Pseudomonadota</taxon>
        <taxon>Alphaproteobacteria</taxon>
        <taxon>Sphingomonadales</taxon>
        <taxon>Sphingomonadaceae</taxon>
        <taxon>Parasphingopyxis</taxon>
    </lineage>
</organism>
<keyword evidence="4 5" id="KW-0472">Membrane</keyword>
<comment type="caution">
    <text evidence="6">The sequence shown here is derived from an EMBL/GenBank/DDBJ whole genome shotgun (WGS) entry which is preliminary data.</text>
</comment>
<name>A0A3D9FII8_9SPHN</name>
<dbReference type="PANTHER" id="PTHR35814:SF1">
    <property type="entry name" value="GLUTATHIONE S-TRANSFERASE-RELATED"/>
    <property type="match status" value="1"/>
</dbReference>
<keyword evidence="3 5" id="KW-1133">Transmembrane helix</keyword>
<dbReference type="InterPro" id="IPR001129">
    <property type="entry name" value="Membr-assoc_MAPEG"/>
</dbReference>
<comment type="subcellular location">
    <subcellularLocation>
        <location evidence="1">Membrane</location>
    </subcellularLocation>
</comment>
<gene>
    <name evidence="6" type="ORF">DFR46_2485</name>
</gene>
<dbReference type="PANTHER" id="PTHR35814">
    <property type="match status" value="1"/>
</dbReference>
<accession>A0A3D9FII8</accession>
<dbReference type="AlphaFoldDB" id="A0A3D9FII8"/>
<feature type="transmembrane region" description="Helical" evidence="5">
    <location>
        <begin position="106"/>
        <end position="125"/>
    </location>
</feature>
<feature type="transmembrane region" description="Helical" evidence="5">
    <location>
        <begin position="76"/>
        <end position="94"/>
    </location>
</feature>
<evidence type="ECO:0000313" key="6">
    <source>
        <dbReference type="EMBL" id="RED17438.1"/>
    </source>
</evidence>
<evidence type="ECO:0000256" key="5">
    <source>
        <dbReference type="SAM" id="Phobius"/>
    </source>
</evidence>
<dbReference type="GO" id="GO:0016020">
    <property type="term" value="C:membrane"/>
    <property type="evidence" value="ECO:0007669"/>
    <property type="project" value="UniProtKB-SubCell"/>
</dbReference>
<evidence type="ECO:0000256" key="4">
    <source>
        <dbReference type="ARBA" id="ARBA00023136"/>
    </source>
</evidence>
<evidence type="ECO:0000256" key="2">
    <source>
        <dbReference type="ARBA" id="ARBA00022692"/>
    </source>
</evidence>
<feature type="transmembrane region" description="Helical" evidence="5">
    <location>
        <begin position="53"/>
        <end position="70"/>
    </location>
</feature>
<reference evidence="6 7" key="1">
    <citation type="submission" date="2018-07" db="EMBL/GenBank/DDBJ databases">
        <title>Genomic Encyclopedia of Type Strains, Phase IV (KMG-IV): sequencing the most valuable type-strain genomes for metagenomic binning, comparative biology and taxonomic classification.</title>
        <authorList>
            <person name="Goeker M."/>
        </authorList>
    </citation>
    <scope>NUCLEOTIDE SEQUENCE [LARGE SCALE GENOMIC DNA]</scope>
    <source>
        <strain evidence="6 7">DSM 26725</strain>
    </source>
</reference>
<keyword evidence="2 5" id="KW-0812">Transmembrane</keyword>